<accession>A0ACB9QKK3</accession>
<evidence type="ECO:0000313" key="1">
    <source>
        <dbReference type="EMBL" id="KAI4364193.1"/>
    </source>
</evidence>
<evidence type="ECO:0000313" key="2">
    <source>
        <dbReference type="Proteomes" id="UP001057402"/>
    </source>
</evidence>
<protein>
    <submittedName>
        <fullName evidence="1">Uncharacterized protein</fullName>
    </submittedName>
</protein>
<gene>
    <name evidence="1" type="ORF">MLD38_020320</name>
</gene>
<proteinExistence type="predicted"/>
<sequence length="118" mass="13398">MFDFSVWDGNEITCFLALDLAAYSLFFIILICLLSTTLSTEPPTTLFLDLIPPISIPNWVDELSIWPPIPSDDLDSVVPSFPLVVLHRTQKRRQHHSLLLNRNKLPVSVPDIQGFSYC</sequence>
<name>A0ACB9QKK3_9MYRT</name>
<dbReference type="EMBL" id="CM042885">
    <property type="protein sequence ID" value="KAI4364193.1"/>
    <property type="molecule type" value="Genomic_DNA"/>
</dbReference>
<keyword evidence="2" id="KW-1185">Reference proteome</keyword>
<dbReference type="Proteomes" id="UP001057402">
    <property type="component" value="Chromosome 6"/>
</dbReference>
<comment type="caution">
    <text evidence="1">The sequence shown here is derived from an EMBL/GenBank/DDBJ whole genome shotgun (WGS) entry which is preliminary data.</text>
</comment>
<organism evidence="1 2">
    <name type="scientific">Melastoma candidum</name>
    <dbReference type="NCBI Taxonomy" id="119954"/>
    <lineage>
        <taxon>Eukaryota</taxon>
        <taxon>Viridiplantae</taxon>
        <taxon>Streptophyta</taxon>
        <taxon>Embryophyta</taxon>
        <taxon>Tracheophyta</taxon>
        <taxon>Spermatophyta</taxon>
        <taxon>Magnoliopsida</taxon>
        <taxon>eudicotyledons</taxon>
        <taxon>Gunneridae</taxon>
        <taxon>Pentapetalae</taxon>
        <taxon>rosids</taxon>
        <taxon>malvids</taxon>
        <taxon>Myrtales</taxon>
        <taxon>Melastomataceae</taxon>
        <taxon>Melastomatoideae</taxon>
        <taxon>Melastomateae</taxon>
        <taxon>Melastoma</taxon>
    </lineage>
</organism>
<reference evidence="2" key="1">
    <citation type="journal article" date="2023" name="Front. Plant Sci.">
        <title>Chromosomal-level genome assembly of Melastoma candidum provides insights into trichome evolution.</title>
        <authorList>
            <person name="Zhong Y."/>
            <person name="Wu W."/>
            <person name="Sun C."/>
            <person name="Zou P."/>
            <person name="Liu Y."/>
            <person name="Dai S."/>
            <person name="Zhou R."/>
        </authorList>
    </citation>
    <scope>NUCLEOTIDE SEQUENCE [LARGE SCALE GENOMIC DNA]</scope>
</reference>